<evidence type="ECO:0000313" key="3">
    <source>
        <dbReference type="EMBL" id="CAE7224237.1"/>
    </source>
</evidence>
<proteinExistence type="predicted"/>
<dbReference type="SUPFAM" id="SSF55486">
    <property type="entry name" value="Metalloproteases ('zincins'), catalytic domain"/>
    <property type="match status" value="1"/>
</dbReference>
<feature type="chain" id="PRO_5032652589" description="Peptidase M11 gametolysin domain-containing protein" evidence="2">
    <location>
        <begin position="17"/>
        <end position="726"/>
    </location>
</feature>
<evidence type="ECO:0000256" key="1">
    <source>
        <dbReference type="SAM" id="MobiDB-lite"/>
    </source>
</evidence>
<dbReference type="Proteomes" id="UP000604046">
    <property type="component" value="Unassembled WGS sequence"/>
</dbReference>
<evidence type="ECO:0008006" key="5">
    <source>
        <dbReference type="Google" id="ProtNLM"/>
    </source>
</evidence>
<gene>
    <name evidence="3" type="ORF">SNAT2548_LOCUS8535</name>
</gene>
<dbReference type="PANTHER" id="PTHR22917:SF6">
    <property type="entry name" value="EG:8D8.2 PROTEIN-RELATED"/>
    <property type="match status" value="1"/>
</dbReference>
<dbReference type="InterPro" id="IPR051298">
    <property type="entry name" value="Heme_transport/Cell_adhesion"/>
</dbReference>
<evidence type="ECO:0000313" key="4">
    <source>
        <dbReference type="Proteomes" id="UP000604046"/>
    </source>
</evidence>
<dbReference type="PANTHER" id="PTHR22917">
    <property type="entry name" value="HEMOPEXIN DOMAIN-CONTAINING PROTEIN"/>
    <property type="match status" value="1"/>
</dbReference>
<evidence type="ECO:0000256" key="2">
    <source>
        <dbReference type="SAM" id="SignalP"/>
    </source>
</evidence>
<feature type="region of interest" description="Disordered" evidence="1">
    <location>
        <begin position="497"/>
        <end position="575"/>
    </location>
</feature>
<keyword evidence="4" id="KW-1185">Reference proteome</keyword>
<comment type="caution">
    <text evidence="3">The sequence shown here is derived from an EMBL/GenBank/DDBJ whole genome shotgun (WGS) entry which is preliminary data.</text>
</comment>
<accession>A0A812K7Y2</accession>
<reference evidence="3" key="1">
    <citation type="submission" date="2021-02" db="EMBL/GenBank/DDBJ databases">
        <authorList>
            <person name="Dougan E. K."/>
            <person name="Rhodes N."/>
            <person name="Thang M."/>
            <person name="Chan C."/>
        </authorList>
    </citation>
    <scope>NUCLEOTIDE SEQUENCE</scope>
</reference>
<protein>
    <recommendedName>
        <fullName evidence="5">Peptidase M11 gametolysin domain-containing protein</fullName>
    </recommendedName>
</protein>
<keyword evidence="2" id="KW-0732">Signal</keyword>
<dbReference type="EMBL" id="CAJNDS010000635">
    <property type="protein sequence ID" value="CAE7224237.1"/>
    <property type="molecule type" value="Genomic_DNA"/>
</dbReference>
<feature type="signal peptide" evidence="2">
    <location>
        <begin position="1"/>
        <end position="16"/>
    </location>
</feature>
<sequence>MGSWQILALCVVLVRAKDCEQGQGACPKTGGLDLVQVRSAVAAQELIDAEGPPHEEECEISSIAKDYYWKPPEHEFICHRRGKPDLDLDVGTVQHFHPVTGDNMTIRGYAYGRAKFKVEEFTPRGRAKPMRASFLQSVAASGVETRTAAVLMIRFLDASGNLIPSSMDTAEERKSFAIGVNNSLYGIFDHASRKTNAGTWHDCSYGKLQLQFDTDQAENDLASDVPGEGADIFYADVPIVCDTATDSNCPSNYDSTSSCSSSEYYGWPRYAFKSRPELVKSNWQHWVVIFPRDIVNCNFVGLGNVGCSSSYCYSWIPHDYSTKIQDYTHELGHNLGLAHAGIVGGSEYGDYSCAMGYCCSVRCYNAPHAYELGWITPSLELNDANFPSILTGVPLRSMSLHSDGAISITVDWVSPAVVYWVQLKTAHHYDTYMKSAWRNNVQIKQWNKGGYEISWHLKTLVEGENWTSDDGEVTVSVESIDTITTMTALLTLSRATAATTTTTAPPTTTTTAPPTTTTTAAPTTTTTAPPTTTTTAPPTTTTSTPPTTTTTAPPTTTTTAPPTTTTTTSTTTTTTTTVSTSTTTVDLCAGVTCQASDACHSAGVCNPATGLCSNPPKPDGTSCEASGPCDIATCQSGQCTVTSQEPDCCGNSLCEAGEDCNSCSSDCESKTGGGPLCGNGICETADGEDCRNCPADCAGRTNGKKSRRYCCGRDVSCSDSRCSASP</sequence>
<dbReference type="OrthoDB" id="417756at2759"/>
<name>A0A812K7Y2_9DINO</name>
<feature type="non-terminal residue" evidence="3">
    <location>
        <position position="726"/>
    </location>
</feature>
<organism evidence="3 4">
    <name type="scientific">Symbiodinium natans</name>
    <dbReference type="NCBI Taxonomy" id="878477"/>
    <lineage>
        <taxon>Eukaryota</taxon>
        <taxon>Sar</taxon>
        <taxon>Alveolata</taxon>
        <taxon>Dinophyceae</taxon>
        <taxon>Suessiales</taxon>
        <taxon>Symbiodiniaceae</taxon>
        <taxon>Symbiodinium</taxon>
    </lineage>
</organism>
<dbReference type="AlphaFoldDB" id="A0A812K7Y2"/>